<name>A0A4Q5J227_9ACTN</name>
<dbReference type="InterPro" id="IPR001226">
    <property type="entry name" value="Flavodoxin_CS"/>
</dbReference>
<dbReference type="OrthoDB" id="3253043at2"/>
<evidence type="ECO:0000259" key="1">
    <source>
        <dbReference type="PROSITE" id="PS50902"/>
    </source>
</evidence>
<reference evidence="2 3" key="1">
    <citation type="submission" date="2019-01" db="EMBL/GenBank/DDBJ databases">
        <title>Nocardioides guangzhouensis sp. nov., an actinobacterium isolated from soil.</title>
        <authorList>
            <person name="Fu Y."/>
            <person name="Cai Y."/>
            <person name="Lin Z."/>
            <person name="Chen P."/>
        </authorList>
    </citation>
    <scope>NUCLEOTIDE SEQUENCE [LARGE SCALE GENOMIC DNA]</scope>
    <source>
        <strain evidence="2 3">NBRC 105384</strain>
    </source>
</reference>
<dbReference type="Proteomes" id="UP000291189">
    <property type="component" value="Unassembled WGS sequence"/>
</dbReference>
<dbReference type="GO" id="GO:0010181">
    <property type="term" value="F:FMN binding"/>
    <property type="evidence" value="ECO:0007669"/>
    <property type="project" value="InterPro"/>
</dbReference>
<dbReference type="EMBL" id="SDPU01000023">
    <property type="protein sequence ID" value="RYU11499.1"/>
    <property type="molecule type" value="Genomic_DNA"/>
</dbReference>
<dbReference type="SUPFAM" id="SSF52218">
    <property type="entry name" value="Flavoproteins"/>
    <property type="match status" value="1"/>
</dbReference>
<dbReference type="PROSITE" id="PS00201">
    <property type="entry name" value="FLAVODOXIN"/>
    <property type="match status" value="1"/>
</dbReference>
<accession>A0A4Q5J227</accession>
<evidence type="ECO:0000313" key="2">
    <source>
        <dbReference type="EMBL" id="RYU11499.1"/>
    </source>
</evidence>
<sequence length="167" mass="17690">MKALVVYESMWGNTRQVAEAVAEGLGGVPMVEVHDAAGTDLAELDLLVVGGPTHALSMTRPKTRHDALEQGATSGAEDRGIREWLAELPADLRAPVATFDTRAKQARHLPGSAAKSAGKELRKHHHGRVLASASFYVEGTEGPLSEGELTRARAWATDLAAHVVPAS</sequence>
<keyword evidence="3" id="KW-1185">Reference proteome</keyword>
<proteinExistence type="predicted"/>
<dbReference type="AlphaFoldDB" id="A0A4Q5J227"/>
<comment type="caution">
    <text evidence="2">The sequence shown here is derived from an EMBL/GenBank/DDBJ whole genome shotgun (WGS) entry which is preliminary data.</text>
</comment>
<feature type="domain" description="Flavodoxin-like" evidence="1">
    <location>
        <begin position="3"/>
        <end position="160"/>
    </location>
</feature>
<dbReference type="RefSeq" id="WP_129987774.1">
    <property type="nucleotide sequence ID" value="NZ_SDPU01000023.1"/>
</dbReference>
<dbReference type="InterPro" id="IPR008254">
    <property type="entry name" value="Flavodoxin/NO_synth"/>
</dbReference>
<gene>
    <name evidence="2" type="ORF">ETU37_13075</name>
</gene>
<dbReference type="Gene3D" id="3.40.50.360">
    <property type="match status" value="1"/>
</dbReference>
<dbReference type="InterPro" id="IPR029039">
    <property type="entry name" value="Flavoprotein-like_sf"/>
</dbReference>
<dbReference type="InterPro" id="IPR026816">
    <property type="entry name" value="Flavodoxin_dom"/>
</dbReference>
<dbReference type="GO" id="GO:0009055">
    <property type="term" value="F:electron transfer activity"/>
    <property type="evidence" value="ECO:0007669"/>
    <property type="project" value="InterPro"/>
</dbReference>
<organism evidence="2 3">
    <name type="scientific">Nocardioides iriomotensis</name>
    <dbReference type="NCBI Taxonomy" id="715784"/>
    <lineage>
        <taxon>Bacteria</taxon>
        <taxon>Bacillati</taxon>
        <taxon>Actinomycetota</taxon>
        <taxon>Actinomycetes</taxon>
        <taxon>Propionibacteriales</taxon>
        <taxon>Nocardioidaceae</taxon>
        <taxon>Nocardioides</taxon>
    </lineage>
</organism>
<protein>
    <submittedName>
        <fullName evidence="2">Flavodoxin family protein</fullName>
    </submittedName>
</protein>
<dbReference type="PROSITE" id="PS50902">
    <property type="entry name" value="FLAVODOXIN_LIKE"/>
    <property type="match status" value="1"/>
</dbReference>
<dbReference type="Pfam" id="PF12724">
    <property type="entry name" value="Flavodoxin_5"/>
    <property type="match status" value="1"/>
</dbReference>
<evidence type="ECO:0000313" key="3">
    <source>
        <dbReference type="Proteomes" id="UP000291189"/>
    </source>
</evidence>